<dbReference type="PROSITE" id="PS50238">
    <property type="entry name" value="RHOGAP"/>
    <property type="match status" value="1"/>
</dbReference>
<reference evidence="4" key="1">
    <citation type="submission" date="2022-07" db="EMBL/GenBank/DDBJ databases">
        <title>Chromosome-level genome of Muraenolepis orangiensis.</title>
        <authorList>
            <person name="Kim J."/>
        </authorList>
    </citation>
    <scope>NUCLEOTIDE SEQUENCE</scope>
    <source>
        <strain evidence="4">KU_S4_2022</strain>
        <tissue evidence="4">Muscle</tissue>
    </source>
</reference>
<dbReference type="Gene3D" id="3.40.525.10">
    <property type="entry name" value="CRAL-TRIO lipid binding domain"/>
    <property type="match status" value="1"/>
</dbReference>
<dbReference type="FunFam" id="3.40.525.10:FF:000007">
    <property type="entry name" value="rho GTPase-activating protein 1"/>
    <property type="match status" value="1"/>
</dbReference>
<dbReference type="OrthoDB" id="19923at2759"/>
<sequence length="430" mass="48932">MSSELLVDLGEDALAPELDRLKLSPLEDPKWPPDVSPMSKSETDIAQSMATGSPHLSWDHPFYDIARHQIIEVAGDDNFGRKVIVFNACRMPKQHELDHRKLLMYLKGTLDQYVESDYTLIYFHHGLTSENKPSLSWVRDAYKEFDRKYKKNIKALYIVHPTMFIKTLLILFKPLISFKFGRKINYVSYLSELEDVVKCEQLVIPARVQEYDDKLRASLKPSAQPPMSPPRSPPLPNQMFGVPLAVLRQRSPDGDPIPVVMKDTISFLSERGLEIEGIFRRSANVTLVKEVQLRYNSGEAVSFYDMEDFHLAAVILKTFVRELPEPLLTYHLYNDVVNFATVPSENQVAALKALVESLPEENYASLRYLVTFLAQVSGNSEINKMTNSNLAVVFGPNLLWGRDNAMSLSAIGPINNFTRTLLDQQHLVFE</sequence>
<dbReference type="InterPro" id="IPR001251">
    <property type="entry name" value="CRAL-TRIO_dom"/>
</dbReference>
<evidence type="ECO:0000256" key="1">
    <source>
        <dbReference type="SAM" id="MobiDB-lite"/>
    </source>
</evidence>
<evidence type="ECO:0000313" key="4">
    <source>
        <dbReference type="EMBL" id="KAJ3584510.1"/>
    </source>
</evidence>
<comment type="caution">
    <text evidence="4">The sequence shown here is derived from an EMBL/GenBank/DDBJ whole genome shotgun (WGS) entry which is preliminary data.</text>
</comment>
<dbReference type="AlphaFoldDB" id="A0A9Q0DCJ4"/>
<dbReference type="Gene3D" id="1.10.555.10">
    <property type="entry name" value="Rho GTPase activation protein"/>
    <property type="match status" value="1"/>
</dbReference>
<evidence type="ECO:0008006" key="6">
    <source>
        <dbReference type="Google" id="ProtNLM"/>
    </source>
</evidence>
<dbReference type="PANTHER" id="PTHR45808:SF6">
    <property type="entry name" value="RHO GTPASE-ACTIVATING PROTEIN 1"/>
    <property type="match status" value="1"/>
</dbReference>
<evidence type="ECO:0000259" key="2">
    <source>
        <dbReference type="PROSITE" id="PS50191"/>
    </source>
</evidence>
<dbReference type="InterPro" id="IPR008936">
    <property type="entry name" value="Rho_GTPase_activation_prot"/>
</dbReference>
<dbReference type="Pfam" id="PF13716">
    <property type="entry name" value="CRAL_TRIO_2"/>
    <property type="match status" value="1"/>
</dbReference>
<dbReference type="InterPro" id="IPR036865">
    <property type="entry name" value="CRAL-TRIO_dom_sf"/>
</dbReference>
<accession>A0A9Q0DCJ4</accession>
<dbReference type="Pfam" id="PF00620">
    <property type="entry name" value="RhoGAP"/>
    <property type="match status" value="1"/>
</dbReference>
<protein>
    <recommendedName>
        <fullName evidence="6">Rho GTPase-activating protein 1</fullName>
    </recommendedName>
</protein>
<dbReference type="PROSITE" id="PS50191">
    <property type="entry name" value="CRAL_TRIO"/>
    <property type="match status" value="1"/>
</dbReference>
<keyword evidence="5" id="KW-1185">Reference proteome</keyword>
<feature type="domain" description="Rho-GAP" evidence="3">
    <location>
        <begin position="242"/>
        <end position="429"/>
    </location>
</feature>
<dbReference type="Proteomes" id="UP001148018">
    <property type="component" value="Unassembled WGS sequence"/>
</dbReference>
<gene>
    <name evidence="4" type="ORF">NHX12_015005</name>
</gene>
<dbReference type="GO" id="GO:2001136">
    <property type="term" value="P:negative regulation of endocytic recycling"/>
    <property type="evidence" value="ECO:0007669"/>
    <property type="project" value="TreeGrafter"/>
</dbReference>
<organism evidence="4 5">
    <name type="scientific">Muraenolepis orangiensis</name>
    <name type="common">Patagonian moray cod</name>
    <dbReference type="NCBI Taxonomy" id="630683"/>
    <lineage>
        <taxon>Eukaryota</taxon>
        <taxon>Metazoa</taxon>
        <taxon>Chordata</taxon>
        <taxon>Craniata</taxon>
        <taxon>Vertebrata</taxon>
        <taxon>Euteleostomi</taxon>
        <taxon>Actinopterygii</taxon>
        <taxon>Neopterygii</taxon>
        <taxon>Teleostei</taxon>
        <taxon>Neoteleostei</taxon>
        <taxon>Acanthomorphata</taxon>
        <taxon>Zeiogadaria</taxon>
        <taxon>Gadariae</taxon>
        <taxon>Gadiformes</taxon>
        <taxon>Muraenolepidoidei</taxon>
        <taxon>Muraenolepididae</taxon>
        <taxon>Muraenolepis</taxon>
    </lineage>
</organism>
<proteinExistence type="predicted"/>
<dbReference type="EMBL" id="JANIIK010000119">
    <property type="protein sequence ID" value="KAJ3584510.1"/>
    <property type="molecule type" value="Genomic_DNA"/>
</dbReference>
<dbReference type="GO" id="GO:0007264">
    <property type="term" value="P:small GTPase-mediated signal transduction"/>
    <property type="evidence" value="ECO:0007669"/>
    <property type="project" value="TreeGrafter"/>
</dbReference>
<dbReference type="GO" id="GO:0005737">
    <property type="term" value="C:cytoplasm"/>
    <property type="evidence" value="ECO:0007669"/>
    <property type="project" value="TreeGrafter"/>
</dbReference>
<dbReference type="CDD" id="cd00170">
    <property type="entry name" value="SEC14"/>
    <property type="match status" value="1"/>
</dbReference>
<dbReference type="GO" id="GO:0005096">
    <property type="term" value="F:GTPase activator activity"/>
    <property type="evidence" value="ECO:0007669"/>
    <property type="project" value="TreeGrafter"/>
</dbReference>
<name>A0A9Q0DCJ4_9TELE</name>
<feature type="domain" description="CRAL-TRIO" evidence="2">
    <location>
        <begin position="61"/>
        <end position="216"/>
    </location>
</feature>
<dbReference type="SMART" id="SM00516">
    <property type="entry name" value="SEC14"/>
    <property type="match status" value="1"/>
</dbReference>
<dbReference type="PANTHER" id="PTHR45808">
    <property type="entry name" value="RHO GTPASE-ACTIVATING PROTEIN 68F"/>
    <property type="match status" value="1"/>
</dbReference>
<evidence type="ECO:0000259" key="3">
    <source>
        <dbReference type="PROSITE" id="PS50238"/>
    </source>
</evidence>
<dbReference type="SUPFAM" id="SSF48350">
    <property type="entry name" value="GTPase activation domain, GAP"/>
    <property type="match status" value="1"/>
</dbReference>
<dbReference type="SUPFAM" id="SSF52087">
    <property type="entry name" value="CRAL/TRIO domain"/>
    <property type="match status" value="1"/>
</dbReference>
<evidence type="ECO:0000313" key="5">
    <source>
        <dbReference type="Proteomes" id="UP001148018"/>
    </source>
</evidence>
<dbReference type="InterPro" id="IPR000198">
    <property type="entry name" value="RhoGAP_dom"/>
</dbReference>
<dbReference type="SMART" id="SM00324">
    <property type="entry name" value="RhoGAP"/>
    <property type="match status" value="1"/>
</dbReference>
<feature type="region of interest" description="Disordered" evidence="1">
    <location>
        <begin position="25"/>
        <end position="46"/>
    </location>
</feature>